<sequence length="103" mass="11107">MILPHQDYGPLRCLGTQDPQAPLPNSPAPLCETWSIQTPGHLLASNKLPAPEKVTRGVCECEGRAHVLGVTGVGEELATCWEFMWGEEACTVRITGICEGMGF</sequence>
<keyword evidence="4" id="KW-1185">Reference proteome</keyword>
<evidence type="ECO:0000313" key="2">
    <source>
        <dbReference type="EMBL" id="KAH1183013.1"/>
    </source>
</evidence>
<proteinExistence type="predicted"/>
<dbReference type="Proteomes" id="UP000827986">
    <property type="component" value="Unassembled WGS sequence"/>
</dbReference>
<dbReference type="EMBL" id="JAHDVG010000466">
    <property type="protein sequence ID" value="KAH1183013.1"/>
    <property type="molecule type" value="Genomic_DNA"/>
</dbReference>
<evidence type="ECO:0000256" key="1">
    <source>
        <dbReference type="SAM" id="MobiDB-lite"/>
    </source>
</evidence>
<evidence type="ECO:0000313" key="4">
    <source>
        <dbReference type="Proteomes" id="UP000827986"/>
    </source>
</evidence>
<name>A0A9D4B7X0_9SAUR</name>
<accession>A0A9D4B7X0</accession>
<organism evidence="3 4">
    <name type="scientific">Mauremys mutica</name>
    <name type="common">yellowpond turtle</name>
    <dbReference type="NCBI Taxonomy" id="74926"/>
    <lineage>
        <taxon>Eukaryota</taxon>
        <taxon>Metazoa</taxon>
        <taxon>Chordata</taxon>
        <taxon>Craniata</taxon>
        <taxon>Vertebrata</taxon>
        <taxon>Euteleostomi</taxon>
        <taxon>Archelosauria</taxon>
        <taxon>Testudinata</taxon>
        <taxon>Testudines</taxon>
        <taxon>Cryptodira</taxon>
        <taxon>Durocryptodira</taxon>
        <taxon>Testudinoidea</taxon>
        <taxon>Geoemydidae</taxon>
        <taxon>Geoemydinae</taxon>
        <taxon>Mauremys</taxon>
    </lineage>
</organism>
<dbReference type="EMBL" id="JAHDVG010000466">
    <property type="protein sequence ID" value="KAH1183404.1"/>
    <property type="molecule type" value="Genomic_DNA"/>
</dbReference>
<comment type="caution">
    <text evidence="3">The sequence shown here is derived from an EMBL/GenBank/DDBJ whole genome shotgun (WGS) entry which is preliminary data.</text>
</comment>
<protein>
    <submittedName>
        <fullName evidence="3">Uncharacterized protein</fullName>
    </submittedName>
</protein>
<gene>
    <name evidence="2" type="ORF">KIL84_004505</name>
    <name evidence="3" type="ORF">KIL84_004896</name>
</gene>
<dbReference type="AlphaFoldDB" id="A0A9D4B7X0"/>
<reference evidence="3" key="1">
    <citation type="submission" date="2021-09" db="EMBL/GenBank/DDBJ databases">
        <title>The genome of Mauremys mutica provides insights into the evolution of semi-aquatic lifestyle.</title>
        <authorList>
            <person name="Gong S."/>
            <person name="Gao Y."/>
        </authorList>
    </citation>
    <scope>NUCLEOTIDE SEQUENCE</scope>
    <source>
        <strain evidence="3">MM-2020</strain>
        <tissue evidence="3">Muscle</tissue>
    </source>
</reference>
<evidence type="ECO:0000313" key="3">
    <source>
        <dbReference type="EMBL" id="KAH1183404.1"/>
    </source>
</evidence>
<feature type="region of interest" description="Disordered" evidence="1">
    <location>
        <begin position="1"/>
        <end position="21"/>
    </location>
</feature>